<dbReference type="InterPro" id="IPR006938">
    <property type="entry name" value="DUF624"/>
</dbReference>
<feature type="transmembrane region" description="Helical" evidence="1">
    <location>
        <begin position="83"/>
        <end position="102"/>
    </location>
</feature>
<feature type="transmembrane region" description="Helical" evidence="1">
    <location>
        <begin position="185"/>
        <end position="203"/>
    </location>
</feature>
<evidence type="ECO:0000256" key="1">
    <source>
        <dbReference type="SAM" id="Phobius"/>
    </source>
</evidence>
<keyword evidence="1" id="KW-0472">Membrane</keyword>
<dbReference type="Proteomes" id="UP000315938">
    <property type="component" value="Unassembled WGS sequence"/>
</dbReference>
<dbReference type="EMBL" id="VKID01000001">
    <property type="protein sequence ID" value="TRY00269.1"/>
    <property type="molecule type" value="Genomic_DNA"/>
</dbReference>
<evidence type="ECO:0000313" key="3">
    <source>
        <dbReference type="Proteomes" id="UP000315938"/>
    </source>
</evidence>
<feature type="transmembrane region" description="Helical" evidence="1">
    <location>
        <begin position="160"/>
        <end position="179"/>
    </location>
</feature>
<keyword evidence="1" id="KW-0812">Transmembrane</keyword>
<feature type="transmembrane region" description="Helical" evidence="1">
    <location>
        <begin position="114"/>
        <end position="139"/>
    </location>
</feature>
<protein>
    <submittedName>
        <fullName evidence="2">DUF624 domain-containing protein</fullName>
    </submittedName>
</protein>
<organism evidence="2 3">
    <name type="scientific">Acholeplasma laidlawii</name>
    <dbReference type="NCBI Taxonomy" id="2148"/>
    <lineage>
        <taxon>Bacteria</taxon>
        <taxon>Bacillati</taxon>
        <taxon>Mycoplasmatota</taxon>
        <taxon>Mollicutes</taxon>
        <taxon>Acholeplasmatales</taxon>
        <taxon>Acholeplasmataceae</taxon>
        <taxon>Acholeplasma</taxon>
    </lineage>
</organism>
<name>A0A553IJA3_ACHLA</name>
<keyword evidence="1" id="KW-1133">Transmembrane helix</keyword>
<comment type="caution">
    <text evidence="2">The sequence shown here is derived from an EMBL/GenBank/DDBJ whole genome shotgun (WGS) entry which is preliminary data.</text>
</comment>
<gene>
    <name evidence="2" type="ORF">FNV44_04270</name>
</gene>
<dbReference type="OMA" id="WINILML"/>
<accession>A0A553IJA3</accession>
<dbReference type="RefSeq" id="WP_012242233.1">
    <property type="nucleotide sequence ID" value="NZ_JACAOE010000001.1"/>
</dbReference>
<reference evidence="2 3" key="1">
    <citation type="submission" date="2019-07" db="EMBL/GenBank/DDBJ databases">
        <title>Genome sequence of Acholeplasma laidlawii strain with increased resistance to erythromycin.</title>
        <authorList>
            <person name="Medvedeva E.S."/>
            <person name="Baranova N.B."/>
            <person name="Siniagina M.N."/>
            <person name="Mouzykantov A."/>
            <person name="Chernova O.A."/>
            <person name="Chernov V.M."/>
        </authorList>
    </citation>
    <scope>NUCLEOTIDE SEQUENCE [LARGE SCALE GENOMIC DNA]</scope>
    <source>
        <strain evidence="2 3">PG8REry</strain>
    </source>
</reference>
<feature type="transmembrane region" description="Helical" evidence="1">
    <location>
        <begin position="22"/>
        <end position="47"/>
    </location>
</feature>
<sequence>MKKDKKQYDKTLYQKLNIFADWVIRLVVINILIIVTSLPIITLYPALLAGYKMFHKYLNKEEVPIFKSYFKFFTENIAQKLKMGLILAAAIFVGVINITIYNDFLEANPSPFNLVGQYVMVVMVLSVIFVTMYTFPLMITYPNTNVWLMVKFSFFLSGKFIVRTGLAIITLFIPIVLLVHPLLTLILVFIGMSTMVLLYALIFSKVVTYVEGLDGENV</sequence>
<dbReference type="AlphaFoldDB" id="A0A553IJA3"/>
<dbReference type="GeneID" id="41338463"/>
<dbReference type="Pfam" id="PF04854">
    <property type="entry name" value="DUF624"/>
    <property type="match status" value="1"/>
</dbReference>
<proteinExistence type="predicted"/>
<evidence type="ECO:0000313" key="2">
    <source>
        <dbReference type="EMBL" id="TRY00269.1"/>
    </source>
</evidence>